<name>A0AA35VNS3_LACSI</name>
<accession>A0AA35VNS3</accession>
<evidence type="ECO:0000256" key="1">
    <source>
        <dbReference type="ARBA" id="ARBA00022860"/>
    </source>
</evidence>
<dbReference type="EMBL" id="OX465077">
    <property type="protein sequence ID" value="CAI9269815.1"/>
    <property type="molecule type" value="Genomic_DNA"/>
</dbReference>
<gene>
    <name evidence="2" type="ORF">LSALG_LOCUS10168</name>
</gene>
<dbReference type="AlphaFoldDB" id="A0AA35VNS3"/>
<keyword evidence="3" id="KW-1185">Reference proteome</keyword>
<organism evidence="2 3">
    <name type="scientific">Lactuca saligna</name>
    <name type="common">Willowleaf lettuce</name>
    <dbReference type="NCBI Taxonomy" id="75948"/>
    <lineage>
        <taxon>Eukaryota</taxon>
        <taxon>Viridiplantae</taxon>
        <taxon>Streptophyta</taxon>
        <taxon>Embryophyta</taxon>
        <taxon>Tracheophyta</taxon>
        <taxon>Spermatophyta</taxon>
        <taxon>Magnoliopsida</taxon>
        <taxon>eudicotyledons</taxon>
        <taxon>Gunneridae</taxon>
        <taxon>Pentapetalae</taxon>
        <taxon>asterids</taxon>
        <taxon>campanulids</taxon>
        <taxon>Asterales</taxon>
        <taxon>Asteraceae</taxon>
        <taxon>Cichorioideae</taxon>
        <taxon>Cichorieae</taxon>
        <taxon>Lactucinae</taxon>
        <taxon>Lactuca</taxon>
    </lineage>
</organism>
<proteinExistence type="predicted"/>
<reference evidence="2" key="1">
    <citation type="submission" date="2023-04" db="EMBL/GenBank/DDBJ databases">
        <authorList>
            <person name="Vijverberg K."/>
            <person name="Xiong W."/>
            <person name="Schranz E."/>
        </authorList>
    </citation>
    <scope>NUCLEOTIDE SEQUENCE</scope>
</reference>
<dbReference type="Proteomes" id="UP001177003">
    <property type="component" value="Chromosome 1"/>
</dbReference>
<evidence type="ECO:0000313" key="3">
    <source>
        <dbReference type="Proteomes" id="UP001177003"/>
    </source>
</evidence>
<dbReference type="Gene3D" id="1.20.5.190">
    <property type="match status" value="1"/>
</dbReference>
<evidence type="ECO:0000313" key="2">
    <source>
        <dbReference type="EMBL" id="CAI9269815.1"/>
    </source>
</evidence>
<sequence>MATLSTLELMLHEIQNQENIGDHGRMPVLPQRPVSKARIPTRRTRRAILSFHLPEFGGKKKEEFVDDKSKRDGFEFVDGSSILTKNNEDEKEKSIVRIQKCCRGYLARLQYYKLTEGIITLQSFVRGENARRELKKWSKMPTQTHVNQEFVWKPLRNRETTIVYLQSVVRDWLSRRHPNYMQNATSENMNDANNLHIDNIENEEHISVSEPYIRDLQRQVLRTEAALRHKKRENSLLALQIQQIDSKWELHKAEMSLKEKTWQDEFTSIQMSLATTRERTKSEIIHFPQNPSRRHDNGKMDLTIRQILELQENDFSFRMHNIHNFEKCQKQELRKLKGRFKSWKKEFKARLQDVKKTINRFDEAGRTKKAHKRCWVA</sequence>
<dbReference type="SUPFAM" id="SSF52540">
    <property type="entry name" value="P-loop containing nucleoside triphosphate hydrolases"/>
    <property type="match status" value="1"/>
</dbReference>
<dbReference type="Pfam" id="PF00612">
    <property type="entry name" value="IQ"/>
    <property type="match status" value="2"/>
</dbReference>
<dbReference type="SMART" id="SM00015">
    <property type="entry name" value="IQ"/>
    <property type="match status" value="2"/>
</dbReference>
<protein>
    <submittedName>
        <fullName evidence="2">Uncharacterized protein</fullName>
    </submittedName>
</protein>
<keyword evidence="1" id="KW-0112">Calmodulin-binding</keyword>
<dbReference type="PROSITE" id="PS50096">
    <property type="entry name" value="IQ"/>
    <property type="match status" value="3"/>
</dbReference>
<dbReference type="InterPro" id="IPR000048">
    <property type="entry name" value="IQ_motif_EF-hand-BS"/>
</dbReference>
<dbReference type="InterPro" id="IPR027417">
    <property type="entry name" value="P-loop_NTPase"/>
</dbReference>
<dbReference type="GO" id="GO:0005516">
    <property type="term" value="F:calmodulin binding"/>
    <property type="evidence" value="ECO:0007669"/>
    <property type="project" value="UniProtKB-KW"/>
</dbReference>